<comment type="similarity">
    <text evidence="1">Belongs to the remorin family.</text>
</comment>
<feature type="compositionally biased region" description="Basic and acidic residues" evidence="3">
    <location>
        <begin position="154"/>
        <end position="169"/>
    </location>
</feature>
<evidence type="ECO:0000256" key="2">
    <source>
        <dbReference type="SAM" id="Coils"/>
    </source>
</evidence>
<dbReference type="PANTHER" id="PTHR31471:SF51">
    <property type="entry name" value="REMORIN FAMILY PROTEIN"/>
    <property type="match status" value="1"/>
</dbReference>
<dbReference type="EnsemblPlants" id="Kaladp0071s0063.1.v1.1">
    <property type="protein sequence ID" value="Kaladp0071s0063.1.v1.1"/>
    <property type="gene ID" value="Kaladp0071s0063.v1.1"/>
</dbReference>
<protein>
    <recommendedName>
        <fullName evidence="4">Remorin C-terminal domain-containing protein</fullName>
    </recommendedName>
</protein>
<feature type="region of interest" description="Disordered" evidence="3">
    <location>
        <begin position="87"/>
        <end position="203"/>
    </location>
</feature>
<dbReference type="Gramene" id="Kaladp0071s0063.1.v1.1">
    <property type="protein sequence ID" value="Kaladp0071s0063.1.v1.1"/>
    <property type="gene ID" value="Kaladp0071s0063.v1.1"/>
</dbReference>
<evidence type="ECO:0000313" key="6">
    <source>
        <dbReference type="Proteomes" id="UP000594263"/>
    </source>
</evidence>
<dbReference type="OMA" id="FRDDMEY"/>
<keyword evidence="6" id="KW-1185">Reference proteome</keyword>
<proteinExistence type="inferred from homology"/>
<evidence type="ECO:0000256" key="3">
    <source>
        <dbReference type="SAM" id="MobiDB-lite"/>
    </source>
</evidence>
<feature type="compositionally biased region" description="Basic and acidic residues" evidence="3">
    <location>
        <begin position="87"/>
        <end position="96"/>
    </location>
</feature>
<feature type="region of interest" description="Disordered" evidence="3">
    <location>
        <begin position="216"/>
        <end position="295"/>
    </location>
</feature>
<name>A0A7N0UKB3_KALFE</name>
<evidence type="ECO:0000256" key="1">
    <source>
        <dbReference type="ARBA" id="ARBA00005711"/>
    </source>
</evidence>
<feature type="compositionally biased region" description="Basic and acidic residues" evidence="3">
    <location>
        <begin position="110"/>
        <end position="124"/>
    </location>
</feature>
<dbReference type="AlphaFoldDB" id="A0A7N0UKB3"/>
<dbReference type="InterPro" id="IPR005516">
    <property type="entry name" value="Remorin_C"/>
</dbReference>
<feature type="coiled-coil region" evidence="2">
    <location>
        <begin position="301"/>
        <end position="350"/>
    </location>
</feature>
<feature type="domain" description="Remorin C-terminal" evidence="4">
    <location>
        <begin position="290"/>
        <end position="392"/>
    </location>
</feature>
<evidence type="ECO:0000313" key="5">
    <source>
        <dbReference type="EnsemblPlants" id="Kaladp0071s0063.1.v1.1"/>
    </source>
</evidence>
<reference evidence="5" key="1">
    <citation type="submission" date="2021-01" db="UniProtKB">
        <authorList>
            <consortium name="EnsemblPlants"/>
        </authorList>
    </citation>
    <scope>IDENTIFICATION</scope>
</reference>
<dbReference type="Proteomes" id="UP000594263">
    <property type="component" value="Unplaced"/>
</dbReference>
<organism evidence="5 6">
    <name type="scientific">Kalanchoe fedtschenkoi</name>
    <name type="common">Lavender scallops</name>
    <name type="synonym">South American air plant</name>
    <dbReference type="NCBI Taxonomy" id="63787"/>
    <lineage>
        <taxon>Eukaryota</taxon>
        <taxon>Viridiplantae</taxon>
        <taxon>Streptophyta</taxon>
        <taxon>Embryophyta</taxon>
        <taxon>Tracheophyta</taxon>
        <taxon>Spermatophyta</taxon>
        <taxon>Magnoliopsida</taxon>
        <taxon>eudicotyledons</taxon>
        <taxon>Gunneridae</taxon>
        <taxon>Pentapetalae</taxon>
        <taxon>Saxifragales</taxon>
        <taxon>Crassulaceae</taxon>
        <taxon>Kalanchoe</taxon>
    </lineage>
</organism>
<dbReference type="PANTHER" id="PTHR31471">
    <property type="entry name" value="OS02G0116800 PROTEIN"/>
    <property type="match status" value="1"/>
</dbReference>
<feature type="region of interest" description="Disordered" evidence="3">
    <location>
        <begin position="1"/>
        <end position="47"/>
    </location>
</feature>
<dbReference type="Pfam" id="PF03763">
    <property type="entry name" value="Remorin_C"/>
    <property type="match status" value="1"/>
</dbReference>
<evidence type="ECO:0000259" key="4">
    <source>
        <dbReference type="Pfam" id="PF03763"/>
    </source>
</evidence>
<sequence>MESLLKQARVRFADATQGGSEEGASIRGRKIPPQRTQSFKGEKNKTQNWFQRQFSGSMSKDYDTSDGGDYSAAVAAAAYAISSLYDERTPEEKQLPELEVPAAASTRIKSKSENESIRTQEPARRSKSASAPSFFQPLVPESSSAKIEGEIEDMSTKKQEPARRSKSPSDDSSASESSDEKITSVRKFFGNPSDQAPRIKKKISFANDVIDPAIAKESERAITSKPSFKKRWSFGDDKSSLKRPSTFADNTPATGRPETAGPIPGGSFRKPDPRATIPLPPTPPRPRVQGSKADAWEKAQMAKIKIRYEKMRSTIDSWENKKKEKAKRRKEKIERELEQKRAKALQHFQRETETIDAVAKGARAEADNKKRKEELKVKKKADRIRTTGKLPPTCFCF</sequence>
<accession>A0A7N0UKB3</accession>
<keyword evidence="2" id="KW-0175">Coiled coil</keyword>